<evidence type="ECO:0000313" key="2">
    <source>
        <dbReference type="Proteomes" id="UP001295684"/>
    </source>
</evidence>
<dbReference type="Proteomes" id="UP001295684">
    <property type="component" value="Unassembled WGS sequence"/>
</dbReference>
<accession>A0AAD1XW33</accession>
<proteinExistence type="predicted"/>
<name>A0AAD1XW33_EUPCR</name>
<keyword evidence="2" id="KW-1185">Reference proteome</keyword>
<evidence type="ECO:0000313" key="1">
    <source>
        <dbReference type="EMBL" id="CAI2379315.1"/>
    </source>
</evidence>
<dbReference type="EMBL" id="CAMPGE010021145">
    <property type="protein sequence ID" value="CAI2379315.1"/>
    <property type="molecule type" value="Genomic_DNA"/>
</dbReference>
<protein>
    <submittedName>
        <fullName evidence="1">Uncharacterized protein</fullName>
    </submittedName>
</protein>
<gene>
    <name evidence="1" type="ORF">ECRASSUSDP1_LOCUS20724</name>
</gene>
<comment type="caution">
    <text evidence="1">The sequence shown here is derived from an EMBL/GenBank/DDBJ whole genome shotgun (WGS) entry which is preliminary data.</text>
</comment>
<sequence length="40" mass="4506">MNKVPYFSPFSIILESILDISVQSAEIVFICIICKDGCRL</sequence>
<organism evidence="1 2">
    <name type="scientific">Euplotes crassus</name>
    <dbReference type="NCBI Taxonomy" id="5936"/>
    <lineage>
        <taxon>Eukaryota</taxon>
        <taxon>Sar</taxon>
        <taxon>Alveolata</taxon>
        <taxon>Ciliophora</taxon>
        <taxon>Intramacronucleata</taxon>
        <taxon>Spirotrichea</taxon>
        <taxon>Hypotrichia</taxon>
        <taxon>Euplotida</taxon>
        <taxon>Euplotidae</taxon>
        <taxon>Moneuplotes</taxon>
    </lineage>
</organism>
<reference evidence="1" key="1">
    <citation type="submission" date="2023-07" db="EMBL/GenBank/DDBJ databases">
        <authorList>
            <consortium name="AG Swart"/>
            <person name="Singh M."/>
            <person name="Singh A."/>
            <person name="Seah K."/>
            <person name="Emmerich C."/>
        </authorList>
    </citation>
    <scope>NUCLEOTIDE SEQUENCE</scope>
    <source>
        <strain evidence="1">DP1</strain>
    </source>
</reference>
<dbReference type="AlphaFoldDB" id="A0AAD1XW33"/>